<evidence type="ECO:0000313" key="2">
    <source>
        <dbReference type="EMBL" id="MDG4476799.1"/>
    </source>
</evidence>
<organism evidence="2 3">
    <name type="scientific">Thiovibrio frasassiensis</name>
    <dbReference type="NCBI Taxonomy" id="2984131"/>
    <lineage>
        <taxon>Bacteria</taxon>
        <taxon>Pseudomonadati</taxon>
        <taxon>Thermodesulfobacteriota</taxon>
        <taxon>Desulfobulbia</taxon>
        <taxon>Desulfobulbales</taxon>
        <taxon>Thiovibrionaceae</taxon>
        <taxon>Thiovibrio</taxon>
    </lineage>
</organism>
<feature type="transmembrane region" description="Helical" evidence="1">
    <location>
        <begin position="12"/>
        <end position="32"/>
    </location>
</feature>
<keyword evidence="1" id="KW-0472">Membrane</keyword>
<name>A0A9X4RMI2_9BACT</name>
<reference evidence="2" key="1">
    <citation type="journal article" date="2022" name="bioRxiv">
        <title>Thiovibrio frasassiensisgen. nov., sp. nov., an autotrophic, elemental sulfur disproportionating bacterium isolated from sulfidic karst sediment, and proposal of Thiovibrionaceae fam. nov.</title>
        <authorList>
            <person name="Aronson H."/>
            <person name="Thomas C."/>
            <person name="Bhattacharyya M."/>
            <person name="Eckstein S."/>
            <person name="Jensen S."/>
            <person name="Barco R."/>
            <person name="Macalady J."/>
            <person name="Amend J."/>
        </authorList>
    </citation>
    <scope>NUCLEOTIDE SEQUENCE</scope>
    <source>
        <strain evidence="2">RS19-109</strain>
    </source>
</reference>
<dbReference type="AlphaFoldDB" id="A0A9X4RMI2"/>
<dbReference type="Proteomes" id="UP001154240">
    <property type="component" value="Unassembled WGS sequence"/>
</dbReference>
<dbReference type="RefSeq" id="WP_307633764.1">
    <property type="nucleotide sequence ID" value="NZ_JAPHEH010000001.1"/>
</dbReference>
<gene>
    <name evidence="2" type="ORF">OLX77_11600</name>
</gene>
<reference evidence="2" key="2">
    <citation type="submission" date="2022-10" db="EMBL/GenBank/DDBJ databases">
        <authorList>
            <person name="Aronson H.S."/>
        </authorList>
    </citation>
    <scope>NUCLEOTIDE SEQUENCE</scope>
    <source>
        <strain evidence="2">RS19-109</strain>
    </source>
</reference>
<comment type="caution">
    <text evidence="2">The sequence shown here is derived from an EMBL/GenBank/DDBJ whole genome shotgun (WGS) entry which is preliminary data.</text>
</comment>
<keyword evidence="3" id="KW-1185">Reference proteome</keyword>
<keyword evidence="1" id="KW-0812">Transmembrane</keyword>
<keyword evidence="1" id="KW-1133">Transmembrane helix</keyword>
<protein>
    <submittedName>
        <fullName evidence="2">Uncharacterized protein</fullName>
    </submittedName>
</protein>
<accession>A0A9X4RMI2</accession>
<proteinExistence type="predicted"/>
<sequence length="124" mass="14646">MLNAMKNLPQKTITIIALALISVLCLVSYFNYSHKQEMYEKFSSRLPDGFFNQDDPTFWRVAIKVSEQKIKDIETSGYKQLEQKKMERMGINITVTDELISEEYKQTKKELNFARKELKRLTEK</sequence>
<evidence type="ECO:0000256" key="1">
    <source>
        <dbReference type="SAM" id="Phobius"/>
    </source>
</evidence>
<dbReference type="EMBL" id="JAPHEH010000001">
    <property type="protein sequence ID" value="MDG4476799.1"/>
    <property type="molecule type" value="Genomic_DNA"/>
</dbReference>
<evidence type="ECO:0000313" key="3">
    <source>
        <dbReference type="Proteomes" id="UP001154240"/>
    </source>
</evidence>